<feature type="signal peptide" evidence="1">
    <location>
        <begin position="1"/>
        <end position="24"/>
    </location>
</feature>
<dbReference type="EMBL" id="PVTD01000005">
    <property type="protein sequence ID" value="PRY23016.1"/>
    <property type="molecule type" value="Genomic_DNA"/>
</dbReference>
<dbReference type="OrthoDB" id="6237231at2"/>
<gene>
    <name evidence="2" type="ORF">CLV78_10568</name>
</gene>
<dbReference type="InterPro" id="IPR023373">
    <property type="entry name" value="YmcC_sf"/>
</dbReference>
<evidence type="ECO:0000313" key="2">
    <source>
        <dbReference type="EMBL" id="PRY23016.1"/>
    </source>
</evidence>
<comment type="caution">
    <text evidence="2">The sequence shown here is derived from an EMBL/GenBank/DDBJ whole genome shotgun (WGS) entry which is preliminary data.</text>
</comment>
<organism evidence="2 3">
    <name type="scientific">Aliiruegeria haliotis</name>
    <dbReference type="NCBI Taxonomy" id="1280846"/>
    <lineage>
        <taxon>Bacteria</taxon>
        <taxon>Pseudomonadati</taxon>
        <taxon>Pseudomonadota</taxon>
        <taxon>Alphaproteobacteria</taxon>
        <taxon>Rhodobacterales</taxon>
        <taxon>Roseobacteraceae</taxon>
        <taxon>Aliiruegeria</taxon>
    </lineage>
</organism>
<protein>
    <submittedName>
        <fullName evidence="2">Group 4 capsule polysaccharide lipoprotein GfcB/YjbF</fullName>
    </submittedName>
</protein>
<sequence length="240" mass="26049">MNVCRIIQSRHVRIVAALTFVAVAAGCGNTPDKAKGWETLYEAYQDQQASRKSKGGSAGGEAAQKQAQSIQKAIASSKVPLKLAVLEETQRTAVLIRFAQNGPYTTWRTSSRQTVTTRNGIVTGTRGLGYDLMSSDLGTASSMITGRRSGQANRVYRHLSGENHEVPMLMRCSYSPSGSDTVQLPTGRSYSATKMSERCENDDGLKIRNTYWVTSGGAIPQSIQWISPEVGKVALQTLKE</sequence>
<proteinExistence type="predicted"/>
<dbReference type="Pfam" id="PF11102">
    <property type="entry name" value="YjbF"/>
    <property type="match status" value="1"/>
</dbReference>
<evidence type="ECO:0000313" key="3">
    <source>
        <dbReference type="Proteomes" id="UP000239480"/>
    </source>
</evidence>
<reference evidence="2 3" key="1">
    <citation type="submission" date="2018-03" db="EMBL/GenBank/DDBJ databases">
        <title>Genomic Encyclopedia of Archaeal and Bacterial Type Strains, Phase II (KMG-II): from individual species to whole genera.</title>
        <authorList>
            <person name="Goeker M."/>
        </authorList>
    </citation>
    <scope>NUCLEOTIDE SEQUENCE [LARGE SCALE GENOMIC DNA]</scope>
    <source>
        <strain evidence="2 3">DSM 29328</strain>
    </source>
</reference>
<accession>A0A2T0RP87</accession>
<feature type="chain" id="PRO_5015673402" evidence="1">
    <location>
        <begin position="25"/>
        <end position="240"/>
    </location>
</feature>
<dbReference type="RefSeq" id="WP_106205335.1">
    <property type="nucleotide sequence ID" value="NZ_PVTD01000005.1"/>
</dbReference>
<keyword evidence="2" id="KW-0449">Lipoprotein</keyword>
<dbReference type="Proteomes" id="UP000239480">
    <property type="component" value="Unassembled WGS sequence"/>
</dbReference>
<dbReference type="SUPFAM" id="SSF159270">
    <property type="entry name" value="YmcC-like"/>
    <property type="match status" value="1"/>
</dbReference>
<dbReference type="InterPro" id="IPR021308">
    <property type="entry name" value="GfcB"/>
</dbReference>
<dbReference type="AlphaFoldDB" id="A0A2T0RP87"/>
<keyword evidence="3" id="KW-1185">Reference proteome</keyword>
<dbReference type="PROSITE" id="PS51257">
    <property type="entry name" value="PROKAR_LIPOPROTEIN"/>
    <property type="match status" value="1"/>
</dbReference>
<keyword evidence="1" id="KW-0732">Signal</keyword>
<name>A0A2T0RP87_9RHOB</name>
<dbReference type="Gene3D" id="2.40.360.10">
    <property type="entry name" value="YmcC-like"/>
    <property type="match status" value="1"/>
</dbReference>
<evidence type="ECO:0000256" key="1">
    <source>
        <dbReference type="SAM" id="SignalP"/>
    </source>
</evidence>